<sequence>VLDIAQKICNNKEAMREIKTNEAGQTLDRFTGKVLT</sequence>
<name>A0A382WX80_9ZZZZ</name>
<organism evidence="1">
    <name type="scientific">marine metagenome</name>
    <dbReference type="NCBI Taxonomy" id="408172"/>
    <lineage>
        <taxon>unclassified sequences</taxon>
        <taxon>metagenomes</taxon>
        <taxon>ecological metagenomes</taxon>
    </lineage>
</organism>
<evidence type="ECO:0000313" key="1">
    <source>
        <dbReference type="EMBL" id="SVD63422.1"/>
    </source>
</evidence>
<proteinExistence type="predicted"/>
<protein>
    <submittedName>
        <fullName evidence="1">Uncharacterized protein</fullName>
    </submittedName>
</protein>
<feature type="non-terminal residue" evidence="1">
    <location>
        <position position="36"/>
    </location>
</feature>
<dbReference type="EMBL" id="UINC01163227">
    <property type="protein sequence ID" value="SVD63422.1"/>
    <property type="molecule type" value="Genomic_DNA"/>
</dbReference>
<feature type="non-terminal residue" evidence="1">
    <location>
        <position position="1"/>
    </location>
</feature>
<reference evidence="1" key="1">
    <citation type="submission" date="2018-05" db="EMBL/GenBank/DDBJ databases">
        <authorList>
            <person name="Lanie J.A."/>
            <person name="Ng W.-L."/>
            <person name="Kazmierczak K.M."/>
            <person name="Andrzejewski T.M."/>
            <person name="Davidsen T.M."/>
            <person name="Wayne K.J."/>
            <person name="Tettelin H."/>
            <person name="Glass J.I."/>
            <person name="Rusch D."/>
            <person name="Podicherti R."/>
            <person name="Tsui H.-C.T."/>
            <person name="Winkler M.E."/>
        </authorList>
    </citation>
    <scope>NUCLEOTIDE SEQUENCE</scope>
</reference>
<gene>
    <name evidence="1" type="ORF">METZ01_LOCUS416276</name>
</gene>
<dbReference type="AlphaFoldDB" id="A0A382WX80"/>
<accession>A0A382WX80</accession>